<dbReference type="KEGG" id="flt:Sv326_0069"/>
<accession>A0A7D6BUD6</accession>
<dbReference type="AlphaFoldDB" id="A0A7D6BUD6"/>
<evidence type="ECO:0000313" key="1">
    <source>
        <dbReference type="EMBL" id="QLJ52244.1"/>
    </source>
</evidence>
<reference evidence="2" key="1">
    <citation type="submission" date="2020-07" db="EMBL/GenBank/DDBJ databases">
        <title>Metabolic diversity and evolutionary history of the archaeal phylum ###Micrarchaeota### uncovered from a freshwater lake metagenome.</title>
        <authorList>
            <person name="Kadnikov V.V."/>
            <person name="Savvichev A.S."/>
            <person name="Mardanov A.V."/>
            <person name="Beletsky A.V."/>
            <person name="Chupakov A.V."/>
            <person name="Kokryatskaya N.M."/>
            <person name="Pimenov N.V."/>
            <person name="Ravin N.V."/>
        </authorList>
    </citation>
    <scope>NUCLEOTIDE SEQUENCE [LARGE SCALE GENOMIC DNA]</scope>
</reference>
<sequence>MIVKRAGKERETELVDRKQEIKEEFDRLDQFKINITIARMTLNLNQMRTNVDTFEHIRTSSAQTAIYTFGKDQVGGITSDKVCVQVDGDKANVWIYKDLYALLPSKDDLRNPDELMKIPRFKIYVPIFKAIENCDILITGVTATASIQEIEERLKLEHKIISELSESVKVHGLKTVTDVLARYTNNRVEPKTELADLIRVRFEILLFESSLNSELHDLQTVGATRVLDFPGGKKVRLNGLEGIGVLDTDGLVVQVDKKQAKVFVDDSAYFVIGRNVLKDTGLPPQEACNRIIKNSESLPDEIRHFPSILKVLSDSGVRVSKLIPTSPEELQKTAEVLVEQTWIVSRHRLHNKPAEEVLQEIVSAVGDPQRINDAFARYGITDRVSGIPVETKEEISEPHAAPTVMPADRLAEAMLGSFKAMKSKMVDEKFGGIEIVGLGDVKAVNLHEDVIISCSGKSALVIIDEDLLSSAMKHAKLEDDEELLNKLELLEGNKEFREFVATIKALKETGTEKFKIITYGHDSEYYLNQARETCAPAATFMKNRAGGKNVEEILKIFMRPVTTGTLFESLNKTGFSEEAGEVSAYLKQAKIARDKFNSMVSEWVKNKVVPSKEGLLKCAESPKMTQKEFETTLESALSEMRESNISSEKNVVYYQNRLREPTLVEGFQREFERFIDERSKSIKENNARIEKVEEALRILRGA</sequence>
<name>A0A7D6BUD6_FERL1</name>
<protein>
    <submittedName>
        <fullName evidence="1">Uncharacterized protein</fullName>
    </submittedName>
</protein>
<evidence type="ECO:0000313" key="2">
    <source>
        <dbReference type="Proteomes" id="UP000510821"/>
    </source>
</evidence>
<dbReference type="Proteomes" id="UP000510821">
    <property type="component" value="Chromosome"/>
</dbReference>
<dbReference type="EMBL" id="CP058998">
    <property type="protein sequence ID" value="QLJ52244.1"/>
    <property type="molecule type" value="Genomic_DNA"/>
</dbReference>
<organism evidence="1 2">
    <name type="scientific">Fermentimicrarchaeum limneticum</name>
    <dbReference type="NCBI Taxonomy" id="2795018"/>
    <lineage>
        <taxon>Archaea</taxon>
        <taxon>Candidatus Micrarchaeota</taxon>
        <taxon>Candidatus Fermentimicrarchaeales</taxon>
        <taxon>Candidatus Fermentimicrarchaeaceae</taxon>
        <taxon>Candidatus Fermentimicrarchaeum</taxon>
    </lineage>
</organism>
<gene>
    <name evidence="1" type="ORF">Sv326_0069</name>
</gene>
<proteinExistence type="predicted"/>